<dbReference type="FunFam" id="1.10.287.950:FF:000001">
    <property type="entry name" value="Methyl-accepting chemotaxis sensory transducer"/>
    <property type="match status" value="1"/>
</dbReference>
<dbReference type="GO" id="GO:0005886">
    <property type="term" value="C:plasma membrane"/>
    <property type="evidence" value="ECO:0007669"/>
    <property type="project" value="UniProtKB-SubCell"/>
</dbReference>
<keyword evidence="6 8" id="KW-0807">Transducer</keyword>
<dbReference type="RefSeq" id="WP_073604956.1">
    <property type="nucleotide sequence ID" value="NZ_FQXZ01000038.1"/>
</dbReference>
<evidence type="ECO:0000256" key="9">
    <source>
        <dbReference type="SAM" id="Phobius"/>
    </source>
</evidence>
<dbReference type="EMBL" id="FQXZ01000038">
    <property type="protein sequence ID" value="SHI28466.1"/>
    <property type="molecule type" value="Genomic_DNA"/>
</dbReference>
<evidence type="ECO:0000256" key="6">
    <source>
        <dbReference type="ARBA" id="ARBA00023224"/>
    </source>
</evidence>
<dbReference type="PANTHER" id="PTHR32089">
    <property type="entry name" value="METHYL-ACCEPTING CHEMOTAXIS PROTEIN MCPB"/>
    <property type="match status" value="1"/>
</dbReference>
<dbReference type="SMART" id="SM00304">
    <property type="entry name" value="HAMP"/>
    <property type="match status" value="1"/>
</dbReference>
<comment type="similarity">
    <text evidence="7">Belongs to the methyl-accepting chemotaxis (MCP) protein family.</text>
</comment>
<dbReference type="Gene3D" id="1.10.287.950">
    <property type="entry name" value="Methyl-accepting chemotaxis protein"/>
    <property type="match status" value="1"/>
</dbReference>
<evidence type="ECO:0000256" key="2">
    <source>
        <dbReference type="ARBA" id="ARBA00022475"/>
    </source>
</evidence>
<dbReference type="SMART" id="SM00283">
    <property type="entry name" value="MA"/>
    <property type="match status" value="1"/>
</dbReference>
<keyword evidence="2" id="KW-1003">Cell membrane</keyword>
<evidence type="ECO:0000256" key="3">
    <source>
        <dbReference type="ARBA" id="ARBA00022692"/>
    </source>
</evidence>
<keyword evidence="3 9" id="KW-0812">Transmembrane</keyword>
<accession>A0A1M5ZWC6</accession>
<dbReference type="STRING" id="1216006.VA7868_03326"/>
<keyword evidence="5 9" id="KW-0472">Membrane</keyword>
<dbReference type="GO" id="GO:0007165">
    <property type="term" value="P:signal transduction"/>
    <property type="evidence" value="ECO:0007669"/>
    <property type="project" value="UniProtKB-KW"/>
</dbReference>
<feature type="domain" description="Methyl-accepting transducer" evidence="10">
    <location>
        <begin position="284"/>
        <end position="520"/>
    </location>
</feature>
<sequence>MFNISIKYRLYILSFIPLILTVVSMMIITGMKISELNTTQMQAVRTQMVKAKESELKSYVELADSALTQLKARHATREEAIQELSAIKFGKNGYMFGYDSQGTRLFLGSSNKGTGQNFWDAKDARNNFFIRDIVNNGKKPGGGFARYYFPKPGATEPTEKLSYNVYESQWDMVIGTGFYIDDVEQTIQSMDKRSEQATKEGLIAIVTTCAFVVILVALIAFFISRSILAPLKKFDTSIASFAGGHADLTARMESFHIPEFSNLSQNFNIFVTNLQSIVKNVTHVSQTISDETKQMTSRANEADTLAVAQREETEQVATAITEMTTTAHEISQNAMNAAESAQTADDRAKDALGTVDAAVNSVQILASQLEQASQVITRLESNVHLIASSLDVIQDIAEQTNLLALNAAIEAARAGAQGRGFAVVADEVRKLAGKTQQSTGSINDVLLRLRSATEEAVQAMQMSVSQSDTSVNQANAASQALEDIVHAIGTIMDMNALIATATEEQSQVGQDISERVTTISDQSHHSADIANDNRQISHTLNTQAGELIGLVNQFEV</sequence>
<dbReference type="Gene3D" id="3.30.450.20">
    <property type="entry name" value="PAS domain"/>
    <property type="match status" value="1"/>
</dbReference>
<dbReference type="Pfam" id="PF00015">
    <property type="entry name" value="MCPsignal"/>
    <property type="match status" value="1"/>
</dbReference>
<comment type="subcellular location">
    <subcellularLocation>
        <location evidence="1">Cell membrane</location>
        <topology evidence="1">Multi-pass membrane protein</topology>
    </subcellularLocation>
</comment>
<organism evidence="12 13">
    <name type="scientific">Vibrio aerogenes CECT 7868</name>
    <dbReference type="NCBI Taxonomy" id="1216006"/>
    <lineage>
        <taxon>Bacteria</taxon>
        <taxon>Pseudomonadati</taxon>
        <taxon>Pseudomonadota</taxon>
        <taxon>Gammaproteobacteria</taxon>
        <taxon>Vibrionales</taxon>
        <taxon>Vibrionaceae</taxon>
        <taxon>Vibrio</taxon>
    </lineage>
</organism>
<dbReference type="PANTHER" id="PTHR32089:SF119">
    <property type="entry name" value="METHYL-ACCEPTING CHEMOTAXIS PROTEIN CTPL"/>
    <property type="match status" value="1"/>
</dbReference>
<evidence type="ECO:0000256" key="4">
    <source>
        <dbReference type="ARBA" id="ARBA00022989"/>
    </source>
</evidence>
<dbReference type="PROSITE" id="PS50111">
    <property type="entry name" value="CHEMOTAXIS_TRANSDUC_2"/>
    <property type="match status" value="1"/>
</dbReference>
<dbReference type="AlphaFoldDB" id="A0A1M5ZWC6"/>
<evidence type="ECO:0000256" key="8">
    <source>
        <dbReference type="PROSITE-ProRule" id="PRU00284"/>
    </source>
</evidence>
<reference evidence="12 13" key="1">
    <citation type="submission" date="2016-11" db="EMBL/GenBank/DDBJ databases">
        <authorList>
            <person name="Jaros S."/>
            <person name="Januszkiewicz K."/>
            <person name="Wedrychowicz H."/>
        </authorList>
    </citation>
    <scope>NUCLEOTIDE SEQUENCE [LARGE SCALE GENOMIC DNA]</scope>
    <source>
        <strain evidence="12 13">CECT 7868</strain>
    </source>
</reference>
<feature type="domain" description="HAMP" evidence="11">
    <location>
        <begin position="225"/>
        <end position="279"/>
    </location>
</feature>
<evidence type="ECO:0000313" key="12">
    <source>
        <dbReference type="EMBL" id="SHI28466.1"/>
    </source>
</evidence>
<dbReference type="InterPro" id="IPR004089">
    <property type="entry name" value="MCPsignal_dom"/>
</dbReference>
<dbReference type="Proteomes" id="UP000184608">
    <property type="component" value="Unassembled WGS sequence"/>
</dbReference>
<dbReference type="GO" id="GO:0006935">
    <property type="term" value="P:chemotaxis"/>
    <property type="evidence" value="ECO:0007669"/>
    <property type="project" value="UniProtKB-ARBA"/>
</dbReference>
<keyword evidence="4 9" id="KW-1133">Transmembrane helix</keyword>
<name>A0A1M5ZWC6_9VIBR</name>
<dbReference type="SUPFAM" id="SSF58104">
    <property type="entry name" value="Methyl-accepting chemotaxis protein (MCP) signaling domain"/>
    <property type="match status" value="1"/>
</dbReference>
<evidence type="ECO:0000256" key="7">
    <source>
        <dbReference type="ARBA" id="ARBA00029447"/>
    </source>
</evidence>
<evidence type="ECO:0000259" key="11">
    <source>
        <dbReference type="PROSITE" id="PS50885"/>
    </source>
</evidence>
<keyword evidence="13" id="KW-1185">Reference proteome</keyword>
<evidence type="ECO:0000256" key="1">
    <source>
        <dbReference type="ARBA" id="ARBA00004651"/>
    </source>
</evidence>
<protein>
    <submittedName>
        <fullName evidence="12">Methyl-accepting chemotaxis protein 4</fullName>
    </submittedName>
</protein>
<evidence type="ECO:0000313" key="13">
    <source>
        <dbReference type="Proteomes" id="UP000184608"/>
    </source>
</evidence>
<gene>
    <name evidence="12" type="primary">mcp4_4</name>
    <name evidence="12" type="ORF">VA7868_03326</name>
</gene>
<feature type="transmembrane region" description="Helical" evidence="9">
    <location>
        <begin position="202"/>
        <end position="223"/>
    </location>
</feature>
<dbReference type="Pfam" id="PF00672">
    <property type="entry name" value="HAMP"/>
    <property type="match status" value="1"/>
</dbReference>
<dbReference type="InterPro" id="IPR003660">
    <property type="entry name" value="HAMP_dom"/>
</dbReference>
<dbReference type="OrthoDB" id="2489132at2"/>
<evidence type="ECO:0000259" key="10">
    <source>
        <dbReference type="PROSITE" id="PS50111"/>
    </source>
</evidence>
<evidence type="ECO:0000256" key="5">
    <source>
        <dbReference type="ARBA" id="ARBA00023136"/>
    </source>
</evidence>
<dbReference type="Pfam" id="PF17200">
    <property type="entry name" value="sCache_2"/>
    <property type="match status" value="1"/>
</dbReference>
<dbReference type="SMART" id="SM01049">
    <property type="entry name" value="Cache_2"/>
    <property type="match status" value="1"/>
</dbReference>
<dbReference type="InterPro" id="IPR033480">
    <property type="entry name" value="sCache_2"/>
</dbReference>
<dbReference type="PROSITE" id="PS50885">
    <property type="entry name" value="HAMP"/>
    <property type="match status" value="1"/>
</dbReference>
<proteinExistence type="inferred from homology"/>
<feature type="transmembrane region" description="Helical" evidence="9">
    <location>
        <begin position="12"/>
        <end position="31"/>
    </location>
</feature>